<accession>A0A1S5R3X6</accession>
<evidence type="ECO:0000313" key="1">
    <source>
        <dbReference type="EMBL" id="AND75109.1"/>
    </source>
</evidence>
<dbReference type="Proteomes" id="UP000225821">
    <property type="component" value="Segment"/>
</dbReference>
<keyword evidence="2" id="KW-1185">Reference proteome</keyword>
<reference evidence="1 2" key="1">
    <citation type="submission" date="2016-03" db="EMBL/GenBank/DDBJ databases">
        <title>Characterisation of pf16 and phiPMW: Two novel phages infecting Pseudomonas putida PpG1.</title>
        <authorList>
            <person name="Magill D.J."/>
            <person name="Krylov V.N."/>
            <person name="Shaburova O.V."/>
            <person name="Allen C.C.R."/>
            <person name="McGrath J.W."/>
            <person name="Quinn J.P."/>
            <person name="Kulakov L.A."/>
        </authorList>
    </citation>
    <scope>NUCLEOTIDE SEQUENCE [LARGE SCALE GENOMIC DNA]</scope>
</reference>
<organism evidence="1 2">
    <name type="scientific">Pseudomonas phage pf16</name>
    <dbReference type="NCBI Taxonomy" id="1815630"/>
    <lineage>
        <taxon>Viruses</taxon>
        <taxon>Duplodnaviria</taxon>
        <taxon>Heunggongvirae</taxon>
        <taxon>Uroviricota</taxon>
        <taxon>Caudoviricetes</taxon>
        <taxon>Chakrabartyvirus</taxon>
        <taxon>Chakrabartyvirus pf16</taxon>
    </lineage>
</organism>
<gene>
    <name evidence="1" type="ORF">pf16_186</name>
</gene>
<evidence type="ECO:0000313" key="2">
    <source>
        <dbReference type="Proteomes" id="UP000225821"/>
    </source>
</evidence>
<dbReference type="EMBL" id="KU873925">
    <property type="protein sequence ID" value="AND75109.1"/>
    <property type="molecule type" value="Genomic_DNA"/>
</dbReference>
<name>A0A1S5R3X6_9CAUD</name>
<proteinExistence type="predicted"/>
<sequence length="50" mass="5675">MSLLKKETICKNCNIHYILVVKEEDIVELSCCPFCTLPIESEEAVEGDDE</sequence>
<protein>
    <submittedName>
        <fullName evidence="1">Uncharacterized protein</fullName>
    </submittedName>
</protein>